<proteinExistence type="predicted"/>
<gene>
    <name evidence="2" type="ORF">ABDJ85_11985</name>
</gene>
<feature type="chain" id="PRO_5046474420" evidence="1">
    <location>
        <begin position="32"/>
        <end position="390"/>
    </location>
</feature>
<dbReference type="RefSeq" id="WP_347705018.1">
    <property type="nucleotide sequence ID" value="NZ_JBDPZD010000003.1"/>
</dbReference>
<dbReference type="EMBL" id="JBDPZD010000003">
    <property type="protein sequence ID" value="MEO3692193.1"/>
    <property type="molecule type" value="Genomic_DNA"/>
</dbReference>
<dbReference type="Proteomes" id="UP001495147">
    <property type="component" value="Unassembled WGS sequence"/>
</dbReference>
<keyword evidence="1" id="KW-0732">Signal</keyword>
<organism evidence="2 3">
    <name type="scientific">Roseateles paludis</name>
    <dbReference type="NCBI Taxonomy" id="3145238"/>
    <lineage>
        <taxon>Bacteria</taxon>
        <taxon>Pseudomonadati</taxon>
        <taxon>Pseudomonadota</taxon>
        <taxon>Betaproteobacteria</taxon>
        <taxon>Burkholderiales</taxon>
        <taxon>Sphaerotilaceae</taxon>
        <taxon>Roseateles</taxon>
    </lineage>
</organism>
<feature type="signal peptide" evidence="1">
    <location>
        <begin position="1"/>
        <end position="31"/>
    </location>
</feature>
<name>A0ABV0G392_9BURK</name>
<reference evidence="2 3" key="1">
    <citation type="submission" date="2024-05" db="EMBL/GenBank/DDBJ databases">
        <title>Roseateles sp. DJS-2-20 16S ribosomal RNA gene Genome sequencing and assembly.</title>
        <authorList>
            <person name="Woo H."/>
        </authorList>
    </citation>
    <scope>NUCLEOTIDE SEQUENCE [LARGE SCALE GENOMIC DNA]</scope>
    <source>
        <strain evidence="2 3">DJS-2-20</strain>
    </source>
</reference>
<accession>A0ABV0G392</accession>
<protein>
    <submittedName>
        <fullName evidence="2">Uncharacterized protein</fullName>
    </submittedName>
</protein>
<evidence type="ECO:0000313" key="2">
    <source>
        <dbReference type="EMBL" id="MEO3692193.1"/>
    </source>
</evidence>
<evidence type="ECO:0000313" key="3">
    <source>
        <dbReference type="Proteomes" id="UP001495147"/>
    </source>
</evidence>
<evidence type="ECO:0000256" key="1">
    <source>
        <dbReference type="SAM" id="SignalP"/>
    </source>
</evidence>
<comment type="caution">
    <text evidence="2">The sequence shown here is derived from an EMBL/GenBank/DDBJ whole genome shotgun (WGS) entry which is preliminary data.</text>
</comment>
<keyword evidence="3" id="KW-1185">Reference proteome</keyword>
<sequence>MFKLSGRASASALATVSLALSLAGLALPIHAADGAAQVKGEPRIEFTDSTPAKLGSLKRVAITNVVLEFQTKVFAEEITGRLSKMYLSRGNSYSDNVLAGFDAKRLEEAANRVYEKLKADLTAAGFEVVPEAELKAQPLYEKLRTEMAYPQGYHFGNTDGHSLVVGPTSLPIYLPPVGEQGTFSVHKKLKGSAQAPERSWGDNARMSSTSSYVAGWEVDLAKSLNAHLVRAWYLVGFGGATAATDWDAINTAHFSTTATSRTGASAAMYIREGQTRIAFRTPDGDRAYARESSRISALRGGYRAYDGDVVVRLDETLPGQMDFLAEGGVQKTEEDKPSGFLGMLSGAAKSLSGTTADNSYKTQVDPQRFADAAVELVGAVQPLLLAKVKR</sequence>